<protein>
    <submittedName>
        <fullName evidence="2">Uncharacterized protein</fullName>
    </submittedName>
</protein>
<reference evidence="2 3" key="1">
    <citation type="submission" date="2018-10" db="EMBL/GenBank/DDBJ databases">
        <title>Fifty Aureobasidium pullulans genomes reveal a recombining polyextremotolerant generalist.</title>
        <authorList>
            <person name="Gostincar C."/>
            <person name="Turk M."/>
            <person name="Zajc J."/>
            <person name="Gunde-Cimerman N."/>
        </authorList>
    </citation>
    <scope>NUCLEOTIDE SEQUENCE [LARGE SCALE GENOMIC DNA]</scope>
    <source>
        <strain evidence="2 3">EXF-9785</strain>
    </source>
</reference>
<evidence type="ECO:0000256" key="1">
    <source>
        <dbReference type="SAM" id="MobiDB-lite"/>
    </source>
</evidence>
<comment type="caution">
    <text evidence="2">The sequence shown here is derived from an EMBL/GenBank/DDBJ whole genome shotgun (WGS) entry which is preliminary data.</text>
</comment>
<dbReference type="EMBL" id="QZAV01000034">
    <property type="protein sequence ID" value="THX41409.1"/>
    <property type="molecule type" value="Genomic_DNA"/>
</dbReference>
<gene>
    <name evidence="2" type="ORF">D6D10_02705</name>
</gene>
<evidence type="ECO:0000313" key="3">
    <source>
        <dbReference type="Proteomes" id="UP000308953"/>
    </source>
</evidence>
<dbReference type="AlphaFoldDB" id="A0A4S9F2I9"/>
<dbReference type="Proteomes" id="UP000308953">
    <property type="component" value="Unassembled WGS sequence"/>
</dbReference>
<name>A0A4S9F2I9_AURPU</name>
<organism evidence="2 3">
    <name type="scientific">Aureobasidium pullulans</name>
    <name type="common">Black yeast</name>
    <name type="synonym">Pullularia pullulans</name>
    <dbReference type="NCBI Taxonomy" id="5580"/>
    <lineage>
        <taxon>Eukaryota</taxon>
        <taxon>Fungi</taxon>
        <taxon>Dikarya</taxon>
        <taxon>Ascomycota</taxon>
        <taxon>Pezizomycotina</taxon>
        <taxon>Dothideomycetes</taxon>
        <taxon>Dothideomycetidae</taxon>
        <taxon>Dothideales</taxon>
        <taxon>Saccotheciaceae</taxon>
        <taxon>Aureobasidium</taxon>
    </lineage>
</organism>
<feature type="region of interest" description="Disordered" evidence="1">
    <location>
        <begin position="201"/>
        <end position="258"/>
    </location>
</feature>
<feature type="compositionally biased region" description="Basic and acidic residues" evidence="1">
    <location>
        <begin position="344"/>
        <end position="354"/>
    </location>
</feature>
<accession>A0A4S9F2I9</accession>
<evidence type="ECO:0000313" key="2">
    <source>
        <dbReference type="EMBL" id="THX41409.1"/>
    </source>
</evidence>
<proteinExistence type="predicted"/>
<feature type="region of interest" description="Disordered" evidence="1">
    <location>
        <begin position="275"/>
        <end position="354"/>
    </location>
</feature>
<sequence length="354" mass="39480">MSGLTHMPWGTFSRSRVQRDLGDFGEPSEDDQSLGQRRGNIDVRCTFKAEEFKWAADDQISKTLALLYFEFDILRGNARFELATVEIDVGTPCDETISSITLKDFAPRNGITGLSQDVLIEERHQTDPEINAGALGTSLGLRGHLNERNTSMTERRRWVFKAGTPSTEQNIPRVAEFRWESNGDHSDASRRRVGALTLKCTGLPPIQTAQGSGDTPRPDPLASGDLQGSDRPLSKISPSPEQPVPQEPPRSISTPKKSLKLKVTVTVYPCRWWQQLGHSGPKSKESNRIPLLDERKTTSEDFKTQEKQLQRTIEQDNADMAPAQVPETRAIPTTDVSRNPMPHRNRDVTKAQAS</sequence>
<feature type="compositionally biased region" description="Basic and acidic residues" evidence="1">
    <location>
        <begin position="282"/>
        <end position="309"/>
    </location>
</feature>